<dbReference type="GO" id="GO:0046872">
    <property type="term" value="F:metal ion binding"/>
    <property type="evidence" value="ECO:0007669"/>
    <property type="project" value="UniProtKB-KW"/>
</dbReference>
<feature type="domain" description="HpcH/HpaI aldolase/citrate lyase" evidence="4">
    <location>
        <begin position="26"/>
        <end position="238"/>
    </location>
</feature>
<evidence type="ECO:0000313" key="6">
    <source>
        <dbReference type="Proteomes" id="UP000319383"/>
    </source>
</evidence>
<dbReference type="Proteomes" id="UP000319383">
    <property type="component" value="Chromosome"/>
</dbReference>
<dbReference type="Gene3D" id="3.20.20.60">
    <property type="entry name" value="Phosphoenolpyruvate-binding domains"/>
    <property type="match status" value="1"/>
</dbReference>
<keyword evidence="3 5" id="KW-0456">Lyase</keyword>
<dbReference type="InterPro" id="IPR040442">
    <property type="entry name" value="Pyrv_kinase-like_dom_sf"/>
</dbReference>
<evidence type="ECO:0000256" key="2">
    <source>
        <dbReference type="ARBA" id="ARBA00022723"/>
    </source>
</evidence>
<dbReference type="Pfam" id="PF03328">
    <property type="entry name" value="HpcH_HpaI"/>
    <property type="match status" value="1"/>
</dbReference>
<reference evidence="5 6" key="1">
    <citation type="submission" date="2019-02" db="EMBL/GenBank/DDBJ databases">
        <title>Deep-cultivation of Planctomycetes and their phenomic and genomic characterization uncovers novel biology.</title>
        <authorList>
            <person name="Wiegand S."/>
            <person name="Jogler M."/>
            <person name="Boedeker C."/>
            <person name="Pinto D."/>
            <person name="Vollmers J."/>
            <person name="Rivas-Marin E."/>
            <person name="Kohn T."/>
            <person name="Peeters S.H."/>
            <person name="Heuer A."/>
            <person name="Rast P."/>
            <person name="Oberbeckmann S."/>
            <person name="Bunk B."/>
            <person name="Jeske O."/>
            <person name="Meyerdierks A."/>
            <person name="Storesund J.E."/>
            <person name="Kallscheuer N."/>
            <person name="Luecker S."/>
            <person name="Lage O.M."/>
            <person name="Pohl T."/>
            <person name="Merkel B.J."/>
            <person name="Hornburger P."/>
            <person name="Mueller R.-W."/>
            <person name="Bruemmer F."/>
            <person name="Labrenz M."/>
            <person name="Spormann A.M."/>
            <person name="Op den Camp H."/>
            <person name="Overmann J."/>
            <person name="Amann R."/>
            <person name="Jetten M.S.M."/>
            <person name="Mascher T."/>
            <person name="Medema M.H."/>
            <person name="Devos D.P."/>
            <person name="Kaster A.-K."/>
            <person name="Ovreas L."/>
            <person name="Rohde M."/>
            <person name="Galperin M.Y."/>
            <person name="Jogler C."/>
        </authorList>
    </citation>
    <scope>NUCLEOTIDE SEQUENCE [LARGE SCALE GENOMIC DNA]</scope>
    <source>
        <strain evidence="5 6">Mal52</strain>
    </source>
</reference>
<dbReference type="InterPro" id="IPR050251">
    <property type="entry name" value="HpcH-HpaI_aldolase"/>
</dbReference>
<keyword evidence="6" id="KW-1185">Reference proteome</keyword>
<dbReference type="GO" id="GO:0005737">
    <property type="term" value="C:cytoplasm"/>
    <property type="evidence" value="ECO:0007669"/>
    <property type="project" value="TreeGrafter"/>
</dbReference>
<dbReference type="InterPro" id="IPR015813">
    <property type="entry name" value="Pyrv/PenolPyrv_kinase-like_dom"/>
</dbReference>
<evidence type="ECO:0000256" key="3">
    <source>
        <dbReference type="ARBA" id="ARBA00023239"/>
    </source>
</evidence>
<dbReference type="RefSeq" id="WP_145373619.1">
    <property type="nucleotide sequence ID" value="NZ_CP036276.1"/>
</dbReference>
<protein>
    <submittedName>
        <fullName evidence="5">2-keto-3-deoxy-L-rhamnonate aldolase</fullName>
        <ecNumber evidence="5">4.1.2.53</ecNumber>
    </submittedName>
</protein>
<dbReference type="PANTHER" id="PTHR30502">
    <property type="entry name" value="2-KETO-3-DEOXY-L-RHAMNONATE ALDOLASE"/>
    <property type="match status" value="1"/>
</dbReference>
<keyword evidence="2" id="KW-0479">Metal-binding</keyword>
<proteinExistence type="inferred from homology"/>
<evidence type="ECO:0000313" key="5">
    <source>
        <dbReference type="EMBL" id="QDU41598.1"/>
    </source>
</evidence>
<dbReference type="AlphaFoldDB" id="A0A517ZGJ0"/>
<comment type="similarity">
    <text evidence="1">Belongs to the HpcH/HpaI aldolase family.</text>
</comment>
<dbReference type="PANTHER" id="PTHR30502:SF0">
    <property type="entry name" value="PHOSPHOENOLPYRUVATE CARBOXYLASE FAMILY PROTEIN"/>
    <property type="match status" value="1"/>
</dbReference>
<dbReference type="EC" id="4.1.2.53" evidence="5"/>
<evidence type="ECO:0000256" key="1">
    <source>
        <dbReference type="ARBA" id="ARBA00005568"/>
    </source>
</evidence>
<dbReference type="GO" id="GO:0106099">
    <property type="term" value="F:2-keto-3-deoxy-L-rhamnonate aldolase activity"/>
    <property type="evidence" value="ECO:0007669"/>
    <property type="project" value="UniProtKB-EC"/>
</dbReference>
<sequence length="257" mass="27558">MQENPVKRKLATGDYSLGTFVFEFNSTGIARIAAAAGAEFIVFDMEHTGWSVESIRMLMATTPDGTVPIVRVPVTEYHFIARIFDMGAMGVMVPMVETAEQAELIVRSSKYPPAGRRGAAFGVAHDDYQGGDIVEKMNSANSQQQLIAQIETAAGVENADAIAAVPGIDVLWIGHFDLSNSLGIPAQFDHPQFKSAVSRVLEAAHKHGKIGGFMAEGVDNATALIKQGFQMIAFGGDLWIYQKALAGGLSAVREQAE</sequence>
<accession>A0A517ZGJ0</accession>
<name>A0A517ZGJ0_9PLAN</name>
<gene>
    <name evidence="5" type="primary">rhmA_1</name>
    <name evidence="5" type="ORF">Mal52_00510</name>
</gene>
<dbReference type="KEGG" id="sdyn:Mal52_00510"/>
<dbReference type="SUPFAM" id="SSF51621">
    <property type="entry name" value="Phosphoenolpyruvate/pyruvate domain"/>
    <property type="match status" value="1"/>
</dbReference>
<evidence type="ECO:0000259" key="4">
    <source>
        <dbReference type="Pfam" id="PF03328"/>
    </source>
</evidence>
<dbReference type="InterPro" id="IPR005000">
    <property type="entry name" value="Aldolase/citrate-lyase_domain"/>
</dbReference>
<dbReference type="EMBL" id="CP036276">
    <property type="protein sequence ID" value="QDU41598.1"/>
    <property type="molecule type" value="Genomic_DNA"/>
</dbReference>
<organism evidence="5 6">
    <name type="scientific">Symmachiella dynata</name>
    <dbReference type="NCBI Taxonomy" id="2527995"/>
    <lineage>
        <taxon>Bacteria</taxon>
        <taxon>Pseudomonadati</taxon>
        <taxon>Planctomycetota</taxon>
        <taxon>Planctomycetia</taxon>
        <taxon>Planctomycetales</taxon>
        <taxon>Planctomycetaceae</taxon>
        <taxon>Symmachiella</taxon>
    </lineage>
</organism>